<gene>
    <name evidence="2" type="ORF">ASPCAL08974</name>
</gene>
<dbReference type="SUPFAM" id="SSF54637">
    <property type="entry name" value="Thioesterase/thiol ester dehydrase-isomerase"/>
    <property type="match status" value="1"/>
</dbReference>
<dbReference type="PANTHER" id="PTHR47260:SF7">
    <property type="entry name" value="THIOESTERASE FAMILY PROTEIN (AFU_ORTHOLOGUE AFUA_1G10800)"/>
    <property type="match status" value="1"/>
</dbReference>
<reference evidence="3" key="1">
    <citation type="journal article" date="2016" name="Genome Announc.">
        <title>Draft genome sequences of fungus Aspergillus calidoustus.</title>
        <authorList>
            <person name="Horn F."/>
            <person name="Linde J."/>
            <person name="Mattern D.J."/>
            <person name="Walther G."/>
            <person name="Guthke R."/>
            <person name="Scherlach K."/>
            <person name="Martin K."/>
            <person name="Brakhage A.A."/>
            <person name="Petzke L."/>
            <person name="Valiante V."/>
        </authorList>
    </citation>
    <scope>NUCLEOTIDE SEQUENCE [LARGE SCALE GENOMIC DNA]</scope>
    <source>
        <strain evidence="3">SF006504</strain>
    </source>
</reference>
<accession>A0A0U5GWK4</accession>
<dbReference type="PANTHER" id="PTHR47260">
    <property type="entry name" value="UPF0644 PROTEIN PB2B4.06"/>
    <property type="match status" value="1"/>
</dbReference>
<name>A0A0U5GWK4_ASPCI</name>
<dbReference type="OrthoDB" id="506431at2759"/>
<protein>
    <recommendedName>
        <fullName evidence="1">Thioesterase domain-containing protein</fullName>
    </recommendedName>
</protein>
<proteinExistence type="predicted"/>
<dbReference type="EMBL" id="CDMC01000007">
    <property type="protein sequence ID" value="CEN62338.1"/>
    <property type="molecule type" value="Genomic_DNA"/>
</dbReference>
<feature type="domain" description="Thioesterase" evidence="1">
    <location>
        <begin position="198"/>
        <end position="267"/>
    </location>
</feature>
<dbReference type="Proteomes" id="UP000054771">
    <property type="component" value="Unassembled WGS sequence"/>
</dbReference>
<keyword evidence="3" id="KW-1185">Reference proteome</keyword>
<dbReference type="CDD" id="cd03443">
    <property type="entry name" value="PaaI_thioesterase"/>
    <property type="match status" value="1"/>
</dbReference>
<evidence type="ECO:0000259" key="1">
    <source>
        <dbReference type="Pfam" id="PF03061"/>
    </source>
</evidence>
<organism evidence="2 3">
    <name type="scientific">Aspergillus calidoustus</name>
    <dbReference type="NCBI Taxonomy" id="454130"/>
    <lineage>
        <taxon>Eukaryota</taxon>
        <taxon>Fungi</taxon>
        <taxon>Dikarya</taxon>
        <taxon>Ascomycota</taxon>
        <taxon>Pezizomycotina</taxon>
        <taxon>Eurotiomycetes</taxon>
        <taxon>Eurotiomycetidae</taxon>
        <taxon>Eurotiales</taxon>
        <taxon>Aspergillaceae</taxon>
        <taxon>Aspergillus</taxon>
        <taxon>Aspergillus subgen. Nidulantes</taxon>
    </lineage>
</organism>
<sequence>MPGTLIPTLIRAVPTTPRLHVSCLSTNGLKSARSRQVPQLLLSGFSSQRAYSTAGSESINPKPRSYFRRVLGFTALAAFSFTAGFSYQFFSSANSIMTVPISDEETLTAFTPSDEFTQKVEDHIHNHPLAQALREDPAYSGSRPYLKIPEKIRTRNLTAGTLSNSQGIVVPPLVFCNKETSSLVSIIYLGPNVSGHPGIVHGGLLATLLDEGMGRAAFLVLPNKVGVTANLNVDYRRPAMANNYFVMRAQVVKSEGRKAWVEAHIETLPEEGKEPEVLVEARSLFIEPKMAATMPNLHKFAS</sequence>
<dbReference type="OMA" id="FIEPKNA"/>
<evidence type="ECO:0000313" key="3">
    <source>
        <dbReference type="Proteomes" id="UP000054771"/>
    </source>
</evidence>
<dbReference type="Gene3D" id="3.10.129.10">
    <property type="entry name" value="Hotdog Thioesterase"/>
    <property type="match status" value="1"/>
</dbReference>
<dbReference type="AlphaFoldDB" id="A0A0U5GWK4"/>
<dbReference type="InterPro" id="IPR029069">
    <property type="entry name" value="HotDog_dom_sf"/>
</dbReference>
<evidence type="ECO:0000313" key="2">
    <source>
        <dbReference type="EMBL" id="CEN62338.1"/>
    </source>
</evidence>
<dbReference type="InterPro" id="IPR052061">
    <property type="entry name" value="PTE-AB_protein"/>
</dbReference>
<dbReference type="InterPro" id="IPR006683">
    <property type="entry name" value="Thioestr_dom"/>
</dbReference>
<dbReference type="STRING" id="454130.A0A0U5GWK4"/>
<dbReference type="Pfam" id="PF03061">
    <property type="entry name" value="4HBT"/>
    <property type="match status" value="1"/>
</dbReference>